<dbReference type="Gene3D" id="3.40.390.10">
    <property type="entry name" value="Collagenase (Catalytic Domain)"/>
    <property type="match status" value="1"/>
</dbReference>
<name>A0A918P652_9NEIS</name>
<dbReference type="PANTHER" id="PTHR10127:SF850">
    <property type="entry name" value="METALLOENDOPEPTIDASE"/>
    <property type="match status" value="1"/>
</dbReference>
<dbReference type="Gene3D" id="2.80.10.50">
    <property type="match status" value="1"/>
</dbReference>
<feature type="domain" description="Peptidase M12A" evidence="2">
    <location>
        <begin position="68"/>
        <end position="251"/>
    </location>
</feature>
<keyword evidence="4" id="KW-1185">Reference proteome</keyword>
<comment type="cofactor">
    <cofactor evidence="1">
        <name>Zn(2+)</name>
        <dbReference type="ChEBI" id="CHEBI:29105"/>
    </cofactor>
    <text evidence="1">Binds 1 zinc ion per subunit.</text>
</comment>
<feature type="active site" evidence="1">
    <location>
        <position position="160"/>
    </location>
</feature>
<dbReference type="PANTHER" id="PTHR10127">
    <property type="entry name" value="DISCOIDIN, CUB, EGF, LAMININ , AND ZINC METALLOPROTEASE DOMAIN CONTAINING"/>
    <property type="match status" value="1"/>
</dbReference>
<gene>
    <name evidence="3" type="ORF">GCM10011289_29760</name>
</gene>
<dbReference type="InterPro" id="IPR000772">
    <property type="entry name" value="Ricin_B_lectin"/>
</dbReference>
<comment type="caution">
    <text evidence="3">The sequence shown here is derived from an EMBL/GenBank/DDBJ whole genome shotgun (WGS) entry which is preliminary data.</text>
</comment>
<dbReference type="SUPFAM" id="SSF55486">
    <property type="entry name" value="Metalloproteases ('zincins'), catalytic domain"/>
    <property type="match status" value="1"/>
</dbReference>
<dbReference type="SMART" id="SM00235">
    <property type="entry name" value="ZnMc"/>
    <property type="match status" value="1"/>
</dbReference>
<dbReference type="InterPro" id="IPR024079">
    <property type="entry name" value="MetalloPept_cat_dom_sf"/>
</dbReference>
<dbReference type="EMBL" id="BMYX01000019">
    <property type="protein sequence ID" value="GGY24072.1"/>
    <property type="molecule type" value="Genomic_DNA"/>
</dbReference>
<feature type="binding site" evidence="1">
    <location>
        <position position="169"/>
    </location>
    <ligand>
        <name>Zn(2+)</name>
        <dbReference type="ChEBI" id="CHEBI:29105"/>
        <note>catalytic</note>
    </ligand>
</feature>
<accession>A0A918P652</accession>
<dbReference type="Pfam" id="PF00652">
    <property type="entry name" value="Ricin_B_lectin"/>
    <property type="match status" value="1"/>
</dbReference>
<dbReference type="GO" id="GO:0008270">
    <property type="term" value="F:zinc ion binding"/>
    <property type="evidence" value="ECO:0007669"/>
    <property type="project" value="UniProtKB-UniRule"/>
</dbReference>
<organism evidence="3 4">
    <name type="scientific">Paludibacterium paludis</name>
    <dbReference type="NCBI Taxonomy" id="1225769"/>
    <lineage>
        <taxon>Bacteria</taxon>
        <taxon>Pseudomonadati</taxon>
        <taxon>Pseudomonadota</taxon>
        <taxon>Betaproteobacteria</taxon>
        <taxon>Neisseriales</taxon>
        <taxon>Chromobacteriaceae</taxon>
        <taxon>Paludibacterium</taxon>
    </lineage>
</organism>
<keyword evidence="1" id="KW-0479">Metal-binding</keyword>
<sequence length="398" mass="43824">MPIAAAETVERVWMADGSRQVDVRVIDGRALFEDIDLGTWEEVERDGMPDLRVRQETETGASSRRRRALIARHPLVWPQARIPYVFAEDYPEEGRDVFRRAAGQYQRQAGIRFVPRTTERDYVLVGSGSECSSRIGRMGGVQEIRMTATCMTSLRSNLHEMGHAAGLLHEHQRADRDDHITLAPGIDASGVSWYKRSPGHYEAVAPYDLASVMHYTAAQGAISRSSSSGVRRGVAVLSRGDVLGLAKLYPQAVRTVVKAAPKTTRSADSAARSGAVTSLAGDRCLEARTYGPFGDTRYLAMSACNGGQWQNWRLAPDGRFVNDALPGFCLTGTLQPRGVALMQACTDSPRQLWRWSGARLVNRASPSMELRYRADGKVQIDAACAGHEFDFAWRPQGA</sequence>
<keyword evidence="1" id="KW-0862">Zinc</keyword>
<reference evidence="3" key="1">
    <citation type="journal article" date="2014" name="Int. J. Syst. Evol. Microbiol.">
        <title>Complete genome sequence of Corynebacterium casei LMG S-19264T (=DSM 44701T), isolated from a smear-ripened cheese.</title>
        <authorList>
            <consortium name="US DOE Joint Genome Institute (JGI-PGF)"/>
            <person name="Walter F."/>
            <person name="Albersmeier A."/>
            <person name="Kalinowski J."/>
            <person name="Ruckert C."/>
        </authorList>
    </citation>
    <scope>NUCLEOTIDE SEQUENCE</scope>
    <source>
        <strain evidence="3">KCTC 32182</strain>
    </source>
</reference>
<dbReference type="GO" id="GO:0006508">
    <property type="term" value="P:proteolysis"/>
    <property type="evidence" value="ECO:0007669"/>
    <property type="project" value="UniProtKB-KW"/>
</dbReference>
<keyword evidence="1" id="KW-0482">Metalloprotease</keyword>
<reference evidence="3" key="2">
    <citation type="submission" date="2020-09" db="EMBL/GenBank/DDBJ databases">
        <authorList>
            <person name="Sun Q."/>
            <person name="Kim S."/>
        </authorList>
    </citation>
    <scope>NUCLEOTIDE SEQUENCE</scope>
    <source>
        <strain evidence="3">KCTC 32182</strain>
    </source>
</reference>
<dbReference type="GO" id="GO:0004222">
    <property type="term" value="F:metalloendopeptidase activity"/>
    <property type="evidence" value="ECO:0007669"/>
    <property type="project" value="UniProtKB-UniRule"/>
</dbReference>
<dbReference type="PROSITE" id="PS50231">
    <property type="entry name" value="RICIN_B_LECTIN"/>
    <property type="match status" value="1"/>
</dbReference>
<dbReference type="InterPro" id="IPR006026">
    <property type="entry name" value="Peptidase_Metallo"/>
</dbReference>
<dbReference type="RefSeq" id="WP_189535752.1">
    <property type="nucleotide sequence ID" value="NZ_BMYX01000019.1"/>
</dbReference>
<feature type="binding site" evidence="1">
    <location>
        <position position="159"/>
    </location>
    <ligand>
        <name>Zn(2+)</name>
        <dbReference type="ChEBI" id="CHEBI:29105"/>
        <note>catalytic</note>
    </ligand>
</feature>
<dbReference type="PRINTS" id="PR00480">
    <property type="entry name" value="ASTACIN"/>
</dbReference>
<protein>
    <recommendedName>
        <fullName evidence="2">Peptidase M12A domain-containing protein</fullName>
    </recommendedName>
</protein>
<evidence type="ECO:0000313" key="4">
    <source>
        <dbReference type="Proteomes" id="UP000645257"/>
    </source>
</evidence>
<dbReference type="AlphaFoldDB" id="A0A918P652"/>
<dbReference type="Proteomes" id="UP000645257">
    <property type="component" value="Unassembled WGS sequence"/>
</dbReference>
<dbReference type="PROSITE" id="PS51864">
    <property type="entry name" value="ASTACIN"/>
    <property type="match status" value="1"/>
</dbReference>
<evidence type="ECO:0000259" key="2">
    <source>
        <dbReference type="PROSITE" id="PS51864"/>
    </source>
</evidence>
<dbReference type="InterPro" id="IPR035992">
    <property type="entry name" value="Ricin_B-like_lectins"/>
</dbReference>
<dbReference type="SUPFAM" id="SSF50370">
    <property type="entry name" value="Ricin B-like lectins"/>
    <property type="match status" value="1"/>
</dbReference>
<dbReference type="Pfam" id="PF01400">
    <property type="entry name" value="Astacin"/>
    <property type="match status" value="1"/>
</dbReference>
<proteinExistence type="predicted"/>
<keyword evidence="1" id="KW-0645">Protease</keyword>
<evidence type="ECO:0000256" key="1">
    <source>
        <dbReference type="PROSITE-ProRule" id="PRU01211"/>
    </source>
</evidence>
<evidence type="ECO:0000313" key="3">
    <source>
        <dbReference type="EMBL" id="GGY24072.1"/>
    </source>
</evidence>
<feature type="binding site" evidence="1">
    <location>
        <position position="163"/>
    </location>
    <ligand>
        <name>Zn(2+)</name>
        <dbReference type="ChEBI" id="CHEBI:29105"/>
        <note>catalytic</note>
    </ligand>
</feature>
<comment type="caution">
    <text evidence="1">Lacks conserved residue(s) required for the propagation of feature annotation.</text>
</comment>
<dbReference type="InterPro" id="IPR001506">
    <property type="entry name" value="Peptidase_M12A"/>
</dbReference>
<keyword evidence="1" id="KW-0378">Hydrolase</keyword>